<keyword evidence="1" id="KW-0812">Transmembrane</keyword>
<dbReference type="RefSeq" id="WP_242992519.1">
    <property type="nucleotide sequence ID" value="NZ_QGDS01000022.1"/>
</dbReference>
<dbReference type="InterPro" id="IPR032820">
    <property type="entry name" value="ATPase_put"/>
</dbReference>
<evidence type="ECO:0000313" key="2">
    <source>
        <dbReference type="EMBL" id="SUQ16147.1"/>
    </source>
</evidence>
<dbReference type="Pfam" id="PF09527">
    <property type="entry name" value="ATPase_gene1"/>
    <property type="match status" value="1"/>
</dbReference>
<reference evidence="3" key="1">
    <citation type="submission" date="2017-07" db="EMBL/GenBank/DDBJ databases">
        <authorList>
            <person name="Varghese N."/>
            <person name="Submissions S."/>
        </authorList>
    </citation>
    <scope>NUCLEOTIDE SEQUENCE [LARGE SCALE GENOMIC DNA]</scope>
    <source>
        <strain evidence="3">NLAE-zl-C134</strain>
    </source>
</reference>
<keyword evidence="3" id="KW-1185">Reference proteome</keyword>
<feature type="transmembrane region" description="Helical" evidence="1">
    <location>
        <begin position="53"/>
        <end position="71"/>
    </location>
</feature>
<name>A0A315ZPF3_9FIRM</name>
<dbReference type="AlphaFoldDB" id="A0A315ZPF3"/>
<accession>A0A315ZPF3</accession>
<protein>
    <submittedName>
        <fullName evidence="2">ATP synthase protein I</fullName>
    </submittedName>
</protein>
<gene>
    <name evidence="2" type="ORF">SAMN05216529_12236</name>
</gene>
<evidence type="ECO:0000256" key="1">
    <source>
        <dbReference type="SAM" id="Phobius"/>
    </source>
</evidence>
<evidence type="ECO:0000313" key="3">
    <source>
        <dbReference type="Proteomes" id="UP000254051"/>
    </source>
</evidence>
<keyword evidence="1" id="KW-1133">Transmembrane helix</keyword>
<dbReference type="EMBL" id="UHJJ01000022">
    <property type="protein sequence ID" value="SUQ16147.1"/>
    <property type="molecule type" value="Genomic_DNA"/>
</dbReference>
<sequence>MSEQQDEDKEPKNHETLRALAYFSQIGITLAATILTGVLLGKFLDDLLGTTPWLLLVFSLLGVGAAIKSLFNTPKDKK</sequence>
<proteinExistence type="predicted"/>
<dbReference type="Proteomes" id="UP000254051">
    <property type="component" value="Unassembled WGS sequence"/>
</dbReference>
<organism evidence="2 3">
    <name type="scientific">Faecalicatena contorta</name>
    <dbReference type="NCBI Taxonomy" id="39482"/>
    <lineage>
        <taxon>Bacteria</taxon>
        <taxon>Bacillati</taxon>
        <taxon>Bacillota</taxon>
        <taxon>Clostridia</taxon>
        <taxon>Lachnospirales</taxon>
        <taxon>Lachnospiraceae</taxon>
        <taxon>Faecalicatena</taxon>
    </lineage>
</organism>
<keyword evidence="1" id="KW-0472">Membrane</keyword>
<feature type="transmembrane region" description="Helical" evidence="1">
    <location>
        <begin position="20"/>
        <end position="41"/>
    </location>
</feature>